<reference evidence="1 2" key="1">
    <citation type="submission" date="2018-04" db="EMBL/GenBank/DDBJ databases">
        <title>Paenibacillus taichungensis Genome sequencing and assembly.</title>
        <authorList>
            <person name="Xu J."/>
            <person name="Rensing C."/>
            <person name="Mazhar H.S."/>
        </authorList>
    </citation>
    <scope>NUCLEOTIDE SEQUENCE [LARGE SCALE GENOMIC DNA]</scope>
    <source>
        <strain evidence="1 2">NC1</strain>
    </source>
</reference>
<dbReference type="EMBL" id="QEVW01000001">
    <property type="protein sequence ID" value="RAW19301.1"/>
    <property type="molecule type" value="Genomic_DNA"/>
</dbReference>
<gene>
    <name evidence="1" type="ORF">DC345_00495</name>
</gene>
<evidence type="ECO:0000313" key="2">
    <source>
        <dbReference type="Proteomes" id="UP000250642"/>
    </source>
</evidence>
<accession>A0A329R463</accession>
<name>A0A329R463_9BACL</name>
<sequence length="92" mass="10916">MNPEDHIQQMLQAIIKKTKSIINDSHKQSFGSLEYFLEHIIAYQDNQQYMSNEWHIRTPRWLGEYGNTPEEEELLSDIYRLQAYISENLKGG</sequence>
<comment type="caution">
    <text evidence="1">The sequence shown here is derived from an EMBL/GenBank/DDBJ whole genome shotgun (WGS) entry which is preliminary data.</text>
</comment>
<evidence type="ECO:0000313" key="1">
    <source>
        <dbReference type="EMBL" id="RAW19301.1"/>
    </source>
</evidence>
<protein>
    <submittedName>
        <fullName evidence="1">Uncharacterized protein</fullName>
    </submittedName>
</protein>
<dbReference type="AlphaFoldDB" id="A0A329R463"/>
<organism evidence="1 2">
    <name type="scientific">Paenibacillus taichungensis</name>
    <dbReference type="NCBI Taxonomy" id="484184"/>
    <lineage>
        <taxon>Bacteria</taxon>
        <taxon>Bacillati</taxon>
        <taxon>Bacillota</taxon>
        <taxon>Bacilli</taxon>
        <taxon>Bacillales</taxon>
        <taxon>Paenibacillaceae</taxon>
        <taxon>Paenibacillus</taxon>
    </lineage>
</organism>
<dbReference type="Proteomes" id="UP000250642">
    <property type="component" value="Unassembled WGS sequence"/>
</dbReference>
<proteinExistence type="predicted"/>
<dbReference type="RefSeq" id="WP_113051442.1">
    <property type="nucleotide sequence ID" value="NZ_QEVW01000001.1"/>
</dbReference>